<sequence length="280" mass="31901">MNTDLSPDQISRFQTDGFLVLDQFLDEGELEEWRTVIMDAVQDRLALDPEVQQAFNAKYGSDELKLQNQDDPETFYANVFTQCLRLADSHADTARLIRDPRLGELAATLAGVDGVRIWHDQALFKPPYGNQTTWHMDVPYWAFHSRQSVSMWIPLDDATLDNGCLWYLPGTHQLATYDLVPITENMRDVFQAYPEWMSLEARSAPVPAGGLVVHNSMIAHSAGPNMTREPRRAMTVAFFPDGLTYNGNFDTLPVEYYTDLKVGDCLNDDRYVPLTWQRDS</sequence>
<protein>
    <submittedName>
        <fullName evidence="1">Phytanoyl-CoA dioxygenase family protein</fullName>
    </submittedName>
</protein>
<reference evidence="1" key="1">
    <citation type="submission" date="2019-09" db="EMBL/GenBank/DDBJ databases">
        <title>Characterisation of the sponge microbiome using genome-centric metagenomics.</title>
        <authorList>
            <person name="Engelberts J.P."/>
            <person name="Robbins S.J."/>
            <person name="De Goeij J.M."/>
            <person name="Aranda M."/>
            <person name="Bell S.C."/>
            <person name="Webster N.S."/>
        </authorList>
    </citation>
    <scope>NUCLEOTIDE SEQUENCE</scope>
    <source>
        <strain evidence="1">SB0662_bin_9</strain>
    </source>
</reference>
<dbReference type="Gene3D" id="2.60.120.620">
    <property type="entry name" value="q2cbj1_9rhob like domain"/>
    <property type="match status" value="1"/>
</dbReference>
<comment type="caution">
    <text evidence="1">The sequence shown here is derived from an EMBL/GenBank/DDBJ whole genome shotgun (WGS) entry which is preliminary data.</text>
</comment>
<name>A0A6B1DPL0_9CHLR</name>
<dbReference type="GO" id="GO:0016706">
    <property type="term" value="F:2-oxoglutarate-dependent dioxygenase activity"/>
    <property type="evidence" value="ECO:0007669"/>
    <property type="project" value="UniProtKB-ARBA"/>
</dbReference>
<proteinExistence type="predicted"/>
<keyword evidence="1" id="KW-0560">Oxidoreductase</keyword>
<accession>A0A6B1DPL0</accession>
<gene>
    <name evidence="1" type="ORF">F4Y08_03370</name>
</gene>
<dbReference type="AlphaFoldDB" id="A0A6B1DPL0"/>
<dbReference type="InterPro" id="IPR008775">
    <property type="entry name" value="Phytyl_CoA_dOase-like"/>
</dbReference>
<dbReference type="GO" id="GO:0005506">
    <property type="term" value="F:iron ion binding"/>
    <property type="evidence" value="ECO:0007669"/>
    <property type="project" value="UniProtKB-ARBA"/>
</dbReference>
<dbReference type="PANTHER" id="PTHR20883">
    <property type="entry name" value="PHYTANOYL-COA DIOXYGENASE DOMAIN CONTAINING 1"/>
    <property type="match status" value="1"/>
</dbReference>
<dbReference type="PANTHER" id="PTHR20883:SF46">
    <property type="entry name" value="PHYTANOYL-COA HYDROXYLASE"/>
    <property type="match status" value="1"/>
</dbReference>
<keyword evidence="1" id="KW-0223">Dioxygenase</keyword>
<dbReference type="SUPFAM" id="SSF51197">
    <property type="entry name" value="Clavaminate synthase-like"/>
    <property type="match status" value="1"/>
</dbReference>
<organism evidence="1">
    <name type="scientific">Caldilineaceae bacterium SB0662_bin_9</name>
    <dbReference type="NCBI Taxonomy" id="2605258"/>
    <lineage>
        <taxon>Bacteria</taxon>
        <taxon>Bacillati</taxon>
        <taxon>Chloroflexota</taxon>
        <taxon>Caldilineae</taxon>
        <taxon>Caldilineales</taxon>
        <taxon>Caldilineaceae</taxon>
    </lineage>
</organism>
<dbReference type="EMBL" id="VXPY01000018">
    <property type="protein sequence ID" value="MYD89368.1"/>
    <property type="molecule type" value="Genomic_DNA"/>
</dbReference>
<evidence type="ECO:0000313" key="1">
    <source>
        <dbReference type="EMBL" id="MYD89368.1"/>
    </source>
</evidence>
<dbReference type="Pfam" id="PF05721">
    <property type="entry name" value="PhyH"/>
    <property type="match status" value="1"/>
</dbReference>